<feature type="domain" description="SpoVT-AbrB" evidence="8">
    <location>
        <begin position="85"/>
        <end position="128"/>
    </location>
</feature>
<dbReference type="InterPro" id="IPR007159">
    <property type="entry name" value="SpoVT-AbrB_dom"/>
</dbReference>
<dbReference type="InterPro" id="IPR020603">
    <property type="entry name" value="MraZ_dom"/>
</dbReference>
<proteinExistence type="inferred from homology"/>
<evidence type="ECO:0000256" key="4">
    <source>
        <dbReference type="ARBA" id="ARBA00023015"/>
    </source>
</evidence>
<evidence type="ECO:0000313" key="9">
    <source>
        <dbReference type="EMBL" id="HIV03739.1"/>
    </source>
</evidence>
<dbReference type="InterPro" id="IPR035642">
    <property type="entry name" value="MraZ_N"/>
</dbReference>
<evidence type="ECO:0000256" key="6">
    <source>
        <dbReference type="ARBA" id="ARBA00023163"/>
    </source>
</evidence>
<reference evidence="9" key="2">
    <citation type="journal article" date="2021" name="PeerJ">
        <title>Extensive microbial diversity within the chicken gut microbiome revealed by metagenomics and culture.</title>
        <authorList>
            <person name="Gilroy R."/>
            <person name="Ravi A."/>
            <person name="Getino M."/>
            <person name="Pursley I."/>
            <person name="Horton D.L."/>
            <person name="Alikhan N.F."/>
            <person name="Baker D."/>
            <person name="Gharbi K."/>
            <person name="Hall N."/>
            <person name="Watson M."/>
            <person name="Adriaenssens E.M."/>
            <person name="Foster-Nyarko E."/>
            <person name="Jarju S."/>
            <person name="Secka A."/>
            <person name="Antonio M."/>
            <person name="Oren A."/>
            <person name="Chaudhuri R.R."/>
            <person name="La Ragione R."/>
            <person name="Hildebrand F."/>
            <person name="Pallen M.J."/>
        </authorList>
    </citation>
    <scope>NUCLEOTIDE SEQUENCE</scope>
    <source>
        <strain evidence="9">10669</strain>
    </source>
</reference>
<sequence>MSTETLQLFVGEFRHKLDAKNRLTIPSDWRFEADGRSVYLAIPNPKGCISVYPPAMVQKLLEAASQPNLSAPAKQRALMMLGRLSSKVSCDKAGRISIDARLLAHAGISSEAVLVGEFSKFHIWSAEKLASEDAASAPLEEVFSALAELGL</sequence>
<protein>
    <recommendedName>
        <fullName evidence="1 7">Transcriptional regulator MraZ</fullName>
    </recommendedName>
</protein>
<evidence type="ECO:0000256" key="5">
    <source>
        <dbReference type="ARBA" id="ARBA00023125"/>
    </source>
</evidence>
<accession>A0A9D1NJD8</accession>
<dbReference type="InterPro" id="IPR037914">
    <property type="entry name" value="SpoVT-AbrB_sf"/>
</dbReference>
<evidence type="ECO:0000259" key="8">
    <source>
        <dbReference type="PROSITE" id="PS51740"/>
    </source>
</evidence>
<keyword evidence="4 7" id="KW-0805">Transcription regulation</keyword>
<dbReference type="InterPro" id="IPR003444">
    <property type="entry name" value="MraZ"/>
</dbReference>
<dbReference type="InterPro" id="IPR038619">
    <property type="entry name" value="MraZ_sf"/>
</dbReference>
<keyword evidence="2 7" id="KW-0963">Cytoplasm</keyword>
<dbReference type="GO" id="GO:0009295">
    <property type="term" value="C:nucleoid"/>
    <property type="evidence" value="ECO:0007669"/>
    <property type="project" value="UniProtKB-SubCell"/>
</dbReference>
<dbReference type="PANTHER" id="PTHR34701">
    <property type="entry name" value="TRANSCRIPTIONAL REGULATOR MRAZ"/>
    <property type="match status" value="1"/>
</dbReference>
<dbReference type="PROSITE" id="PS51740">
    <property type="entry name" value="SPOVT_ABRB"/>
    <property type="match status" value="2"/>
</dbReference>
<organism evidence="9 10">
    <name type="scientific">Candidatus Spyradosoma merdigallinarum</name>
    <dbReference type="NCBI Taxonomy" id="2840950"/>
    <lineage>
        <taxon>Bacteria</taxon>
        <taxon>Pseudomonadati</taxon>
        <taxon>Verrucomicrobiota</taxon>
        <taxon>Opitutia</taxon>
        <taxon>Opitutia incertae sedis</taxon>
        <taxon>Candidatus Spyradosoma</taxon>
    </lineage>
</organism>
<dbReference type="CDD" id="cd16320">
    <property type="entry name" value="MraZ_N"/>
    <property type="match status" value="1"/>
</dbReference>
<feature type="domain" description="SpoVT-AbrB" evidence="8">
    <location>
        <begin position="12"/>
        <end position="56"/>
    </location>
</feature>
<dbReference type="GO" id="GO:0005737">
    <property type="term" value="C:cytoplasm"/>
    <property type="evidence" value="ECO:0007669"/>
    <property type="project" value="UniProtKB-UniRule"/>
</dbReference>
<comment type="subcellular location">
    <subcellularLocation>
        <location evidence="7">Cytoplasm</location>
        <location evidence="7">Nucleoid</location>
    </subcellularLocation>
</comment>
<keyword evidence="6 7" id="KW-0804">Transcription</keyword>
<evidence type="ECO:0000256" key="1">
    <source>
        <dbReference type="ARBA" id="ARBA00013860"/>
    </source>
</evidence>
<comment type="caution">
    <text evidence="9">The sequence shown here is derived from an EMBL/GenBank/DDBJ whole genome shotgun (WGS) entry which is preliminary data.</text>
</comment>
<dbReference type="GO" id="GO:2000143">
    <property type="term" value="P:negative regulation of DNA-templated transcription initiation"/>
    <property type="evidence" value="ECO:0007669"/>
    <property type="project" value="TreeGrafter"/>
</dbReference>
<dbReference type="HAMAP" id="MF_01008">
    <property type="entry name" value="MraZ"/>
    <property type="match status" value="1"/>
</dbReference>
<dbReference type="SUPFAM" id="SSF89447">
    <property type="entry name" value="AbrB/MazE/MraZ-like"/>
    <property type="match status" value="1"/>
</dbReference>
<comment type="subunit">
    <text evidence="7">Forms oligomers.</text>
</comment>
<dbReference type="Pfam" id="PF02381">
    <property type="entry name" value="MraZ"/>
    <property type="match status" value="2"/>
</dbReference>
<keyword evidence="5 7" id="KW-0238">DNA-binding</keyword>
<evidence type="ECO:0000313" key="10">
    <source>
        <dbReference type="Proteomes" id="UP000886812"/>
    </source>
</evidence>
<name>A0A9D1NJD8_9BACT</name>
<dbReference type="Gene3D" id="3.40.1550.20">
    <property type="entry name" value="Transcriptional regulator MraZ domain"/>
    <property type="match status" value="1"/>
</dbReference>
<dbReference type="Proteomes" id="UP000886812">
    <property type="component" value="Unassembled WGS sequence"/>
</dbReference>
<evidence type="ECO:0000256" key="3">
    <source>
        <dbReference type="ARBA" id="ARBA00022737"/>
    </source>
</evidence>
<dbReference type="CDD" id="cd16321">
    <property type="entry name" value="MraZ_C"/>
    <property type="match status" value="1"/>
</dbReference>
<dbReference type="PANTHER" id="PTHR34701:SF1">
    <property type="entry name" value="TRANSCRIPTIONAL REGULATOR MRAZ"/>
    <property type="match status" value="1"/>
</dbReference>
<dbReference type="AlphaFoldDB" id="A0A9D1NJD8"/>
<gene>
    <name evidence="7" type="primary">mraZ</name>
    <name evidence="9" type="ORF">IAC75_01125</name>
</gene>
<dbReference type="GO" id="GO:0003700">
    <property type="term" value="F:DNA-binding transcription factor activity"/>
    <property type="evidence" value="ECO:0007669"/>
    <property type="project" value="UniProtKB-UniRule"/>
</dbReference>
<evidence type="ECO:0000256" key="2">
    <source>
        <dbReference type="ARBA" id="ARBA00022490"/>
    </source>
</evidence>
<dbReference type="InterPro" id="IPR035644">
    <property type="entry name" value="MraZ_C"/>
</dbReference>
<dbReference type="GO" id="GO:0000976">
    <property type="term" value="F:transcription cis-regulatory region binding"/>
    <property type="evidence" value="ECO:0007669"/>
    <property type="project" value="TreeGrafter"/>
</dbReference>
<reference evidence="9" key="1">
    <citation type="submission" date="2020-10" db="EMBL/GenBank/DDBJ databases">
        <authorList>
            <person name="Gilroy R."/>
        </authorList>
    </citation>
    <scope>NUCLEOTIDE SEQUENCE</scope>
    <source>
        <strain evidence="9">10669</strain>
    </source>
</reference>
<evidence type="ECO:0000256" key="7">
    <source>
        <dbReference type="HAMAP-Rule" id="MF_01008"/>
    </source>
</evidence>
<dbReference type="EMBL" id="DVOG01000029">
    <property type="protein sequence ID" value="HIV03739.1"/>
    <property type="molecule type" value="Genomic_DNA"/>
</dbReference>
<keyword evidence="3" id="KW-0677">Repeat</keyword>
<comment type="similarity">
    <text evidence="7">Belongs to the MraZ family.</text>
</comment>